<comment type="caution">
    <text evidence="1">The sequence shown here is derived from an EMBL/GenBank/DDBJ whole genome shotgun (WGS) entry which is preliminary data.</text>
</comment>
<accession>A0A1X1KEJ1</accession>
<protein>
    <submittedName>
        <fullName evidence="1">Uncharacterized protein</fullName>
    </submittedName>
</protein>
<evidence type="ECO:0000313" key="2">
    <source>
        <dbReference type="Proteomes" id="UP000193234"/>
    </source>
</evidence>
<evidence type="ECO:0000313" key="1">
    <source>
        <dbReference type="EMBL" id="ORO97641.1"/>
    </source>
</evidence>
<dbReference type="EMBL" id="NCVJ01000021">
    <property type="protein sequence ID" value="ORO97641.1"/>
    <property type="molecule type" value="Genomic_DNA"/>
</dbReference>
<dbReference type="AlphaFoldDB" id="A0A1X1KEJ1"/>
<dbReference type="Proteomes" id="UP000193234">
    <property type="component" value="Unassembled WGS sequence"/>
</dbReference>
<name>A0A1X1KEJ1_STRMT</name>
<proteinExistence type="predicted"/>
<gene>
    <name evidence="1" type="ORF">B7696_09305</name>
</gene>
<sequence length="60" mass="7149">MLLFYLKFQKRLSPPKAQACDFLFALKIDSLISTNSFIKRFVKNKNSEITHRFFCNLVEF</sequence>
<reference evidence="1 2" key="1">
    <citation type="journal article" date="2016" name="Eur. J. Clin. Microbiol. Infect. Dis.">
        <title>Whole genome sequencing as a tool for phylogenetic analysis of clinical strains of Mitis group streptococci.</title>
        <authorList>
            <person name="Rasmussen L.H."/>
            <person name="Dargis R."/>
            <person name="Hojholt K."/>
            <person name="Christensen J.J."/>
            <person name="Skovgaard O."/>
            <person name="Justesen U.S."/>
            <person name="Rosenvinge F.S."/>
            <person name="Moser C."/>
            <person name="Lukjancenko O."/>
            <person name="Rasmussen S."/>
            <person name="Nielsen X.C."/>
        </authorList>
    </citation>
    <scope>NUCLEOTIDE SEQUENCE [LARGE SCALE GENOMIC DNA]</scope>
    <source>
        <strain evidence="1 2">RH_12363_08</strain>
    </source>
</reference>
<organism evidence="1 2">
    <name type="scientific">Streptococcus mitis</name>
    <dbReference type="NCBI Taxonomy" id="28037"/>
    <lineage>
        <taxon>Bacteria</taxon>
        <taxon>Bacillati</taxon>
        <taxon>Bacillota</taxon>
        <taxon>Bacilli</taxon>
        <taxon>Lactobacillales</taxon>
        <taxon>Streptococcaceae</taxon>
        <taxon>Streptococcus</taxon>
        <taxon>Streptococcus mitis group</taxon>
    </lineage>
</organism>